<dbReference type="Proteomes" id="UP000637643">
    <property type="component" value="Unassembled WGS sequence"/>
</dbReference>
<reference evidence="1" key="1">
    <citation type="journal article" date="2014" name="Int. J. Syst. Evol. Microbiol.">
        <title>Complete genome sequence of Corynebacterium casei LMG S-19264T (=DSM 44701T), isolated from a smear-ripened cheese.</title>
        <authorList>
            <consortium name="US DOE Joint Genome Institute (JGI-PGF)"/>
            <person name="Walter F."/>
            <person name="Albersmeier A."/>
            <person name="Kalinowski J."/>
            <person name="Ruckert C."/>
        </authorList>
    </citation>
    <scope>NUCLEOTIDE SEQUENCE</scope>
    <source>
        <strain evidence="1">CGMCC 1.16134</strain>
    </source>
</reference>
<dbReference type="EMBL" id="BMKR01000046">
    <property type="protein sequence ID" value="GGG08943.1"/>
    <property type="molecule type" value="Genomic_DNA"/>
</dbReference>
<evidence type="ECO:0000313" key="2">
    <source>
        <dbReference type="Proteomes" id="UP000637643"/>
    </source>
</evidence>
<reference evidence="1" key="2">
    <citation type="submission" date="2020-09" db="EMBL/GenBank/DDBJ databases">
        <authorList>
            <person name="Sun Q."/>
            <person name="Zhou Y."/>
        </authorList>
    </citation>
    <scope>NUCLEOTIDE SEQUENCE</scope>
    <source>
        <strain evidence="1">CGMCC 1.16134</strain>
    </source>
</reference>
<dbReference type="AlphaFoldDB" id="A0A917FWW2"/>
<keyword evidence="2" id="KW-1185">Reference proteome</keyword>
<gene>
    <name evidence="1" type="ORF">GCM10010912_61860</name>
</gene>
<proteinExistence type="predicted"/>
<accession>A0A917FWW2</accession>
<sequence length="42" mass="4999">MGHRVYVNYGHSEQIACYEYMEMNDDIQQGILVHERVQVRSV</sequence>
<comment type="caution">
    <text evidence="1">The sequence shown here is derived from an EMBL/GenBank/DDBJ whole genome shotgun (WGS) entry which is preliminary data.</text>
</comment>
<name>A0A917FWW2_9BACL</name>
<protein>
    <submittedName>
        <fullName evidence="1">Uncharacterized protein</fullName>
    </submittedName>
</protein>
<organism evidence="1 2">
    <name type="scientific">Paenibacillus albidus</name>
    <dbReference type="NCBI Taxonomy" id="2041023"/>
    <lineage>
        <taxon>Bacteria</taxon>
        <taxon>Bacillati</taxon>
        <taxon>Bacillota</taxon>
        <taxon>Bacilli</taxon>
        <taxon>Bacillales</taxon>
        <taxon>Paenibacillaceae</taxon>
        <taxon>Paenibacillus</taxon>
    </lineage>
</organism>
<evidence type="ECO:0000313" key="1">
    <source>
        <dbReference type="EMBL" id="GGG08943.1"/>
    </source>
</evidence>